<evidence type="ECO:0000313" key="3">
    <source>
        <dbReference type="Proteomes" id="UP000265515"/>
    </source>
</evidence>
<feature type="compositionally biased region" description="Low complexity" evidence="1">
    <location>
        <begin position="1"/>
        <end position="11"/>
    </location>
</feature>
<keyword evidence="3" id="KW-1185">Reference proteome</keyword>
<sequence>MQQQSGQPQVPGGNGVHGQSTYYGGGRSWPRKEDSDDRINMLFAFIESQQQEKEELRRAELEKKRLEEEKRKLDEAIQREEAERRRTEELVDARAAQAFSKQLQQLEERVKGHVHSTIDARLPTPEQRDSTLRDNLPRYMHDSDPETRRGLRAMITPSQKRRLVLDDEVLQPDDQVELVTPQVTRRRSTIARGKAPTGAEEKKKGVVASCSKLGVVDFVLELKESLQAKKVPELKQMCKNKNIKFIVKDQAIKELVAAEARLAYEGWLDGVDSGGTKKEKGSSAVEGAVPAK</sequence>
<feature type="compositionally biased region" description="Basic and acidic residues" evidence="1">
    <location>
        <begin position="126"/>
        <end position="145"/>
    </location>
</feature>
<gene>
    <name evidence="2" type="ORF">CBR_g692</name>
</gene>
<dbReference type="Gramene" id="GBG67563">
    <property type="protein sequence ID" value="GBG67563"/>
    <property type="gene ID" value="CBR_g692"/>
</dbReference>
<evidence type="ECO:0000313" key="2">
    <source>
        <dbReference type="EMBL" id="GBG67563.1"/>
    </source>
</evidence>
<reference evidence="2 3" key="1">
    <citation type="journal article" date="2018" name="Cell">
        <title>The Chara Genome: Secondary Complexity and Implications for Plant Terrestrialization.</title>
        <authorList>
            <person name="Nishiyama T."/>
            <person name="Sakayama H."/>
            <person name="Vries J.D."/>
            <person name="Buschmann H."/>
            <person name="Saint-Marcoux D."/>
            <person name="Ullrich K.K."/>
            <person name="Haas F.B."/>
            <person name="Vanderstraeten L."/>
            <person name="Becker D."/>
            <person name="Lang D."/>
            <person name="Vosolsobe S."/>
            <person name="Rombauts S."/>
            <person name="Wilhelmsson P.K.I."/>
            <person name="Janitza P."/>
            <person name="Kern R."/>
            <person name="Heyl A."/>
            <person name="Rumpler F."/>
            <person name="Villalobos L.I.A.C."/>
            <person name="Clay J.M."/>
            <person name="Skokan R."/>
            <person name="Toyoda A."/>
            <person name="Suzuki Y."/>
            <person name="Kagoshima H."/>
            <person name="Schijlen E."/>
            <person name="Tajeshwar N."/>
            <person name="Catarino B."/>
            <person name="Hetherington A.J."/>
            <person name="Saltykova A."/>
            <person name="Bonnot C."/>
            <person name="Breuninger H."/>
            <person name="Symeonidi A."/>
            <person name="Radhakrishnan G.V."/>
            <person name="Van Nieuwerburgh F."/>
            <person name="Deforce D."/>
            <person name="Chang C."/>
            <person name="Karol K.G."/>
            <person name="Hedrich R."/>
            <person name="Ulvskov P."/>
            <person name="Glockner G."/>
            <person name="Delwiche C.F."/>
            <person name="Petrasek J."/>
            <person name="Van de Peer Y."/>
            <person name="Friml J."/>
            <person name="Beilby M."/>
            <person name="Dolan L."/>
            <person name="Kohara Y."/>
            <person name="Sugano S."/>
            <person name="Fujiyama A."/>
            <person name="Delaux P.-M."/>
            <person name="Quint M."/>
            <person name="TheiBen G."/>
            <person name="Hagemann M."/>
            <person name="Harholt J."/>
            <person name="Dunand C."/>
            <person name="Zachgo S."/>
            <person name="Langdale J."/>
            <person name="Maumus F."/>
            <person name="Straeten D.V.D."/>
            <person name="Gould S.B."/>
            <person name="Rensing S.A."/>
        </authorList>
    </citation>
    <scope>NUCLEOTIDE SEQUENCE [LARGE SCALE GENOMIC DNA]</scope>
    <source>
        <strain evidence="2 3">S276</strain>
    </source>
</reference>
<feature type="region of interest" description="Disordered" evidence="1">
    <location>
        <begin position="125"/>
        <end position="145"/>
    </location>
</feature>
<accession>A0A388KC91</accession>
<dbReference type="Proteomes" id="UP000265515">
    <property type="component" value="Unassembled WGS sequence"/>
</dbReference>
<dbReference type="EMBL" id="BFEA01000089">
    <property type="protein sequence ID" value="GBG67563.1"/>
    <property type="molecule type" value="Genomic_DNA"/>
</dbReference>
<name>A0A388KC91_CHABU</name>
<dbReference type="AlphaFoldDB" id="A0A388KC91"/>
<proteinExistence type="predicted"/>
<feature type="region of interest" description="Disordered" evidence="1">
    <location>
        <begin position="269"/>
        <end position="292"/>
    </location>
</feature>
<feature type="region of interest" description="Disordered" evidence="1">
    <location>
        <begin position="1"/>
        <end position="34"/>
    </location>
</feature>
<feature type="region of interest" description="Disordered" evidence="1">
    <location>
        <begin position="63"/>
        <end position="86"/>
    </location>
</feature>
<comment type="caution">
    <text evidence="2">The sequence shown here is derived from an EMBL/GenBank/DDBJ whole genome shotgun (WGS) entry which is preliminary data.</text>
</comment>
<evidence type="ECO:0000256" key="1">
    <source>
        <dbReference type="SAM" id="MobiDB-lite"/>
    </source>
</evidence>
<organism evidence="2 3">
    <name type="scientific">Chara braunii</name>
    <name type="common">Braun's stonewort</name>
    <dbReference type="NCBI Taxonomy" id="69332"/>
    <lineage>
        <taxon>Eukaryota</taxon>
        <taxon>Viridiplantae</taxon>
        <taxon>Streptophyta</taxon>
        <taxon>Charophyceae</taxon>
        <taxon>Charales</taxon>
        <taxon>Characeae</taxon>
        <taxon>Chara</taxon>
    </lineage>
</organism>
<protein>
    <submittedName>
        <fullName evidence="2">Uncharacterized protein</fullName>
    </submittedName>
</protein>